<evidence type="ECO:0000259" key="2">
    <source>
        <dbReference type="Pfam" id="PF06863"/>
    </source>
</evidence>
<evidence type="ECO:0000313" key="3">
    <source>
        <dbReference type="EMBL" id="MDP9906803.1"/>
    </source>
</evidence>
<evidence type="ECO:0000256" key="1">
    <source>
        <dbReference type="SAM" id="Phobius"/>
    </source>
</evidence>
<dbReference type="RefSeq" id="WP_306963339.1">
    <property type="nucleotide sequence ID" value="NZ_JAUSRG010000014.1"/>
</dbReference>
<evidence type="ECO:0000313" key="6">
    <source>
        <dbReference type="Proteomes" id="UP001242995"/>
    </source>
</evidence>
<dbReference type="InterPro" id="IPR037050">
    <property type="entry name" value="DUF1254_sf"/>
</dbReference>
<feature type="domain" description="DUF1254" evidence="2">
    <location>
        <begin position="94"/>
        <end position="216"/>
    </location>
</feature>
<organism evidence="3 6">
    <name type="scientific">Arthrobacter bambusae</name>
    <dbReference type="NCBI Taxonomy" id="1338426"/>
    <lineage>
        <taxon>Bacteria</taxon>
        <taxon>Bacillati</taxon>
        <taxon>Actinomycetota</taxon>
        <taxon>Actinomycetes</taxon>
        <taxon>Micrococcales</taxon>
        <taxon>Micrococcaceae</taxon>
        <taxon>Arthrobacter</taxon>
    </lineage>
</organism>
<name>A0AAW8DGA2_9MICC</name>
<dbReference type="Proteomes" id="UP001230951">
    <property type="component" value="Unassembled WGS sequence"/>
</dbReference>
<protein>
    <recommendedName>
        <fullName evidence="2">DUF1254 domain-containing protein</fullName>
    </recommendedName>
</protein>
<keyword evidence="5" id="KW-1185">Reference proteome</keyword>
<reference evidence="3 5" key="1">
    <citation type="submission" date="2023-07" db="EMBL/GenBank/DDBJ databases">
        <title>Sorghum-associated microbial communities from plants grown in Nebraska, USA.</title>
        <authorList>
            <person name="Schachtman D."/>
        </authorList>
    </citation>
    <scope>NUCLEOTIDE SEQUENCE</scope>
    <source>
        <strain evidence="3">DS1006</strain>
        <strain evidence="4 5">DS1016</strain>
    </source>
</reference>
<keyword evidence="1" id="KW-0812">Transmembrane</keyword>
<feature type="transmembrane region" description="Helical" evidence="1">
    <location>
        <begin position="34"/>
        <end position="56"/>
    </location>
</feature>
<dbReference type="PANTHER" id="PTHR36509">
    <property type="entry name" value="BLL3101 PROTEIN"/>
    <property type="match status" value="1"/>
</dbReference>
<dbReference type="InterPro" id="IPR010679">
    <property type="entry name" value="DUF1254"/>
</dbReference>
<feature type="transmembrane region" description="Helical" evidence="1">
    <location>
        <begin position="12"/>
        <end position="28"/>
    </location>
</feature>
<comment type="caution">
    <text evidence="3">The sequence shown here is derived from an EMBL/GenBank/DDBJ whole genome shotgun (WGS) entry which is preliminary data.</text>
</comment>
<dbReference type="PANTHER" id="PTHR36509:SF2">
    <property type="entry name" value="BLL3101 PROTEIN"/>
    <property type="match status" value="1"/>
</dbReference>
<dbReference type="EMBL" id="JAUSTF010000012">
    <property type="protein sequence ID" value="MDQ0182422.1"/>
    <property type="molecule type" value="Genomic_DNA"/>
</dbReference>
<dbReference type="EMBL" id="JAUSRG010000014">
    <property type="protein sequence ID" value="MDP9906803.1"/>
    <property type="molecule type" value="Genomic_DNA"/>
</dbReference>
<dbReference type="SUPFAM" id="SSF160935">
    <property type="entry name" value="VPA0735-like"/>
    <property type="match status" value="1"/>
</dbReference>
<dbReference type="Gene3D" id="2.60.40.1610">
    <property type="entry name" value="Domain of unknown function DUF1254"/>
    <property type="match status" value="1"/>
</dbReference>
<gene>
    <name evidence="3" type="ORF">J2S90_003790</name>
    <name evidence="4" type="ORF">J2S93_003875</name>
</gene>
<accession>A0AAW8DGA2</accession>
<keyword evidence="1" id="KW-0472">Membrane</keyword>
<evidence type="ECO:0000313" key="4">
    <source>
        <dbReference type="EMBL" id="MDQ0182422.1"/>
    </source>
</evidence>
<dbReference type="AlphaFoldDB" id="A0AAW8DGA2"/>
<evidence type="ECO:0000313" key="5">
    <source>
        <dbReference type="Proteomes" id="UP001230951"/>
    </source>
</evidence>
<proteinExistence type="predicted"/>
<dbReference type="Proteomes" id="UP001242995">
    <property type="component" value="Unassembled WGS sequence"/>
</dbReference>
<sequence length="219" mass="23458">MNRLILKYGRPLTAVILAVFAWVIYRRIANGDGIVPLVIAAVIVWGLGAPAFIYLWPRLTVNGYKRAILKHGFGEGPIPVNTLYAVPGTSSPSTATSRGSLMATGADDLLYIGGWLDLSKGPQILHVPDMAGRYFSVQFTDPSKSTNFAYVGKRTTGTEAGDYVLSGPGWKGTVPNGMTQISSPTDSALVIGRVFVESDSDLPTAYALAKQIQLTPLKQ</sequence>
<dbReference type="Pfam" id="PF06863">
    <property type="entry name" value="DUF1254"/>
    <property type="match status" value="1"/>
</dbReference>
<keyword evidence="1" id="KW-1133">Transmembrane helix</keyword>